<proteinExistence type="predicted"/>
<sequence>MPIDTNKPPDPLVDEFCILTKMTSLEDVSFDAVKDTKVNVVKGKPHKPYWGRSIKLSNLGSSSASAGSILKRICSSKVSGKARDRVESSPCDNRGGKRVISNFDSIDNVINCLLNEDSDNNSLSPSNDGLFIKEPLCHVNDSIKNLDFESLVAIGSDSTTPAKTGIDFEFRKWIALKISSDNRRFEQCNSNAGNRFGSKIMSNQYSAVADSFVKKLKQGYEEMALKMEYVPSSVSKLDNGGRRISLTAEEVIKGDADSGKLEFARVLVEFSVVDDLPSVLEIAYPPIGNSSTKIGRLDVKYQWKPPLCTHCHTVGHSTMSCKDDDGFVIVGKKNKPIEKKSMPLNTDSQMKQGFRVQNNGGFNSSRQFGSGFSYYKDEAVPISNSFEILSTEAMNEEFDFVIWPKLKGEVNDLKENDPSYEDEEDDVNFEVDGILTRLLIRIKLSNFYEMIIMALKIYTVDRRSLWTDLKIYKGLVKDRLWVILGDFNACLEPSKRSSGSLKITSAMIDFRDCVVDINVEDIAMTKLNFTWNKKPDVLVMLRINNAKPKPFKFHNYLTAKEDFIPVIRKVWSNKKSLREEELRVLKAYKAALKDEEFFNANVQSGMAGSRYRGPAKCAFKIDIKKAYDTVEWDLLSCTLKQFRFPELLVKWIMNCVTSTSFTVNVNGDHTGFFRGMRGLRQGDPLSPYIFMIVMKVFNLVLRRQIDKNQYFIFHWQYKELKLTHLYFTDDLLLFCNGDSCSVAVLKNVLTEFRGLSGLLPNLFKSTIFFGYVREASRLRILKLMSFRVGFLPVRYFGVPLISKRLYIKDCQLLIDKARKRLLDWKSKSLSFASRLQLIMYVVSSMKIYWASVFILPSAIANDIEKLLRNFLWNYGVFKGVRLRKIFASGLPLSCKVADVIKNGEWDWLVVISNTFDALSVIPPNVMQDKPDVAMFLNVDMMMDHSFKIWAVDLFMKCGPVWKTSVLYTIFFIARV</sequence>
<dbReference type="AlphaFoldDB" id="A0A699I640"/>
<dbReference type="GO" id="GO:0003964">
    <property type="term" value="F:RNA-directed DNA polymerase activity"/>
    <property type="evidence" value="ECO:0007669"/>
    <property type="project" value="UniProtKB-KW"/>
</dbReference>
<gene>
    <name evidence="2" type="ORF">Tci_491800</name>
</gene>
<feature type="domain" description="Reverse transcriptase" evidence="1">
    <location>
        <begin position="552"/>
        <end position="800"/>
    </location>
</feature>
<dbReference type="PANTHER" id="PTHR33116:SF76">
    <property type="entry name" value="DUF4283 DOMAIN-CONTAINING PROTEIN"/>
    <property type="match status" value="1"/>
</dbReference>
<feature type="non-terminal residue" evidence="2">
    <location>
        <position position="975"/>
    </location>
</feature>
<protein>
    <submittedName>
        <fullName evidence="2">Reverse transcriptase domain, reverse transcriptase zinc-binding domain protein</fullName>
    </submittedName>
</protein>
<keyword evidence="2" id="KW-0548">Nucleotidyltransferase</keyword>
<dbReference type="Pfam" id="PF00078">
    <property type="entry name" value="RVT_1"/>
    <property type="match status" value="1"/>
</dbReference>
<name>A0A699I640_TANCI</name>
<keyword evidence="2" id="KW-0695">RNA-directed DNA polymerase</keyword>
<dbReference type="InterPro" id="IPR000477">
    <property type="entry name" value="RT_dom"/>
</dbReference>
<dbReference type="PROSITE" id="PS50878">
    <property type="entry name" value="RT_POL"/>
    <property type="match status" value="1"/>
</dbReference>
<keyword evidence="2" id="KW-0808">Transferase</keyword>
<dbReference type="EMBL" id="BKCJ010251370">
    <property type="protein sequence ID" value="GEZ19827.1"/>
    <property type="molecule type" value="Genomic_DNA"/>
</dbReference>
<evidence type="ECO:0000259" key="1">
    <source>
        <dbReference type="PROSITE" id="PS50878"/>
    </source>
</evidence>
<dbReference type="PANTHER" id="PTHR33116">
    <property type="entry name" value="REVERSE TRANSCRIPTASE ZINC-BINDING DOMAIN-CONTAINING PROTEIN-RELATED-RELATED"/>
    <property type="match status" value="1"/>
</dbReference>
<reference evidence="2" key="1">
    <citation type="journal article" date="2019" name="Sci. Rep.">
        <title>Draft genome of Tanacetum cinerariifolium, the natural source of mosquito coil.</title>
        <authorList>
            <person name="Yamashiro T."/>
            <person name="Shiraishi A."/>
            <person name="Satake H."/>
            <person name="Nakayama K."/>
        </authorList>
    </citation>
    <scope>NUCLEOTIDE SEQUENCE</scope>
</reference>
<accession>A0A699I640</accession>
<comment type="caution">
    <text evidence="2">The sequence shown here is derived from an EMBL/GenBank/DDBJ whole genome shotgun (WGS) entry which is preliminary data.</text>
</comment>
<evidence type="ECO:0000313" key="2">
    <source>
        <dbReference type="EMBL" id="GEZ19827.1"/>
    </source>
</evidence>
<organism evidence="2">
    <name type="scientific">Tanacetum cinerariifolium</name>
    <name type="common">Dalmatian daisy</name>
    <name type="synonym">Chrysanthemum cinerariifolium</name>
    <dbReference type="NCBI Taxonomy" id="118510"/>
    <lineage>
        <taxon>Eukaryota</taxon>
        <taxon>Viridiplantae</taxon>
        <taxon>Streptophyta</taxon>
        <taxon>Embryophyta</taxon>
        <taxon>Tracheophyta</taxon>
        <taxon>Spermatophyta</taxon>
        <taxon>Magnoliopsida</taxon>
        <taxon>eudicotyledons</taxon>
        <taxon>Gunneridae</taxon>
        <taxon>Pentapetalae</taxon>
        <taxon>asterids</taxon>
        <taxon>campanulids</taxon>
        <taxon>Asterales</taxon>
        <taxon>Asteraceae</taxon>
        <taxon>Asteroideae</taxon>
        <taxon>Anthemideae</taxon>
        <taxon>Anthemidinae</taxon>
        <taxon>Tanacetum</taxon>
    </lineage>
</organism>